<reference evidence="2 3" key="1">
    <citation type="submission" date="2020-11" db="EMBL/GenBank/DDBJ databases">
        <title>Pseudonocardia abyssalis sp. nov. and Pseudonocardia oceani sp. nov., description and phylogenomic analysis of two novel actinomycetes isolated from the deep Southern Ocean.</title>
        <authorList>
            <person name="Parra J."/>
        </authorList>
    </citation>
    <scope>NUCLEOTIDE SEQUENCE [LARGE SCALE GENOMIC DNA]</scope>
    <source>
        <strain evidence="3">KRD185</strain>
    </source>
</reference>
<proteinExistence type="predicted"/>
<dbReference type="EMBL" id="JADQDF010000001">
    <property type="protein sequence ID" value="MBW0129935.1"/>
    <property type="molecule type" value="Genomic_DNA"/>
</dbReference>
<evidence type="ECO:0000313" key="2">
    <source>
        <dbReference type="EMBL" id="MBW0129935.1"/>
    </source>
</evidence>
<name>A0ABS6UCH8_9PSEU</name>
<evidence type="ECO:0000259" key="1">
    <source>
        <dbReference type="Pfam" id="PF18998"/>
    </source>
</evidence>
<organism evidence="2 3">
    <name type="scientific">Pseudonocardia oceani</name>
    <dbReference type="NCBI Taxonomy" id="2792013"/>
    <lineage>
        <taxon>Bacteria</taxon>
        <taxon>Bacillati</taxon>
        <taxon>Actinomycetota</taxon>
        <taxon>Actinomycetes</taxon>
        <taxon>Pseudonocardiales</taxon>
        <taxon>Pseudonocardiaceae</taxon>
        <taxon>Pseudonocardia</taxon>
    </lineage>
</organism>
<dbReference type="Proteomes" id="UP000694300">
    <property type="component" value="Unassembled WGS sequence"/>
</dbReference>
<evidence type="ECO:0000313" key="3">
    <source>
        <dbReference type="Proteomes" id="UP000694300"/>
    </source>
</evidence>
<keyword evidence="3" id="KW-1185">Reference proteome</keyword>
<gene>
    <name evidence="2" type="ORF">I4I82_19930</name>
</gene>
<comment type="caution">
    <text evidence="2">The sequence shown here is derived from an EMBL/GenBank/DDBJ whole genome shotgun (WGS) entry which is preliminary data.</text>
</comment>
<protein>
    <recommendedName>
        <fullName evidence="1">Bacterial repeat domain-containing protein</fullName>
    </recommendedName>
</protein>
<sequence length="208" mass="21529">MQKTSRNRWVAASVIGVLSATVVVFWASGASAEEEPGADAHQHSKAVEGDVPGVARMISSLDDLNGLPCNTASDDPGTVQIDYGVPQSESQVGIYCQVGDPKLTISIDTESFATNPDTGLRTSGGRVTADPPGFVCDSADLPAGARSCEPVEYQEGDVVTLTVEPDAVSSFAGWVEIAGTCQGTQSPCSFVMGRDERVSATFGLIGGL</sequence>
<dbReference type="RefSeq" id="WP_218594139.1">
    <property type="nucleotide sequence ID" value="NZ_JADQDE010000419.1"/>
</dbReference>
<accession>A0ABS6UCH8</accession>
<feature type="domain" description="Bacterial repeat" evidence="1">
    <location>
        <begin position="152"/>
        <end position="203"/>
    </location>
</feature>
<dbReference type="InterPro" id="IPR044060">
    <property type="entry name" value="Bacterial_rp_domain"/>
</dbReference>
<dbReference type="Pfam" id="PF18998">
    <property type="entry name" value="Flg_new_2"/>
    <property type="match status" value="1"/>
</dbReference>